<accession>A0ACC3YD72</accession>
<name>A0ACC3YD72_COLTU</name>
<organism evidence="1 2">
    <name type="scientific">Colletotrichum truncatum</name>
    <name type="common">Anthracnose fungus</name>
    <name type="synonym">Colletotrichum capsici</name>
    <dbReference type="NCBI Taxonomy" id="5467"/>
    <lineage>
        <taxon>Eukaryota</taxon>
        <taxon>Fungi</taxon>
        <taxon>Dikarya</taxon>
        <taxon>Ascomycota</taxon>
        <taxon>Pezizomycotina</taxon>
        <taxon>Sordariomycetes</taxon>
        <taxon>Hypocreomycetidae</taxon>
        <taxon>Glomerellales</taxon>
        <taxon>Glomerellaceae</taxon>
        <taxon>Colletotrichum</taxon>
        <taxon>Colletotrichum truncatum species complex</taxon>
    </lineage>
</organism>
<evidence type="ECO:0000313" key="2">
    <source>
        <dbReference type="Proteomes" id="UP000805649"/>
    </source>
</evidence>
<protein>
    <submittedName>
        <fullName evidence="1">Phospholipid-transporting atpase</fullName>
    </submittedName>
</protein>
<sequence length="1263" mass="141854">MAPSTSRVWKAIRSLMKRSPLPTSPNGRRIPISPGLAAQLVDERRDKPYISNAVKTSKYNAFDFLPRQIIYQFTRLANAYQLLISILQLIPGFSTTGKFTTVIPLIVFLVLIIAKEGYYDWKRHRQDVAENNQPTRVLREAPLGADGSYAPDTESDNGGSSATRFQWEITTWKDLKVGDIIMLEKDEDVPADIVILHSDGAEGFAYIETIALDGETSLKIRERPPNLPDCSTIERISECQAQLTVEDPNSDLYRFDSQLTADDATRPLTINHVIFRGSTIRNNSVIGITINTGEECKIRLNSNKERKPKQPALESITNKIVLFLMAYVLISAGACTIAHVVWDRSAGRSWYLSFTQIRIADILMGFIIMFNNVIPLSLYVGLEGTKLGQMTLISNDLDIYHKETETRAQVNNTNNLDDLGQIGYVLSDKTGTLTENIMKLRYISVAGISWLHPIDMPDEPIKTSEGGILHTNYMLDHIRERPTSPFATKATRYLLAMALCHTCLPERTEDGSLDFQASSPDELALVRGARDLGFVLKQRSSQSVTVQTLIDGPSSETTFEILDIIEFNSKRKRMTIIVRCPDGRLLLICKGADSVLLPRLRAAEQKVVKSDQATVGGHLKEGRPKSLRREFRQLGSPDPFFQTGRLDGRSAQNQPLVDGDSWIHLESRQVLADETQSLRTSLHELLERPALFDERETIHEYFSHIDTYAVEGLRTLVYADKFLRPDDYARWKRLHHEAETSLVDRQERIEEVSDLLEQELDLVGASAVEDKLQKGVPETIAKLREANIKIWMLTGDKRETAISIAHSTRLCSPDSNVFILDICQGDLELQVAEAADTVQYRLQPAYGDTQQNHTVVVVDGETLKFIEEPSSTRLRNVFISLVISVDSVICCRASPAQKALLVSMIREGPPNRNSGIFSWLGIGTRSPLTLAIGDGANDISMISAANVGVGISGREGQQAARIADFSISQFRYLSKLLLVHGRWNYYRTTRFILATFWKETFIFFPQALFQQQTGSTGTSLYEPSSLALISFFTIACIIIVGTWEQDLESHTLMVVPRLYRYGQEGEGLSMAVYLGWFGNALLAGLIAYSACWAGYGGSTILKDDGIYAQGLLTFLVCVIWINYKLLIIELNYKAHFVFLSAIVSILAMWVYTLIVSNTMAPNAGPYSVRGGLLSGFGKEASWWCTLLLALAILYFIEMAARAYKQNYAMRSWVSRFWVSGRQLEKRGGGVREGFKDWEPRLWQEMEQDASVQQVIKKLYKEEY</sequence>
<comment type="caution">
    <text evidence="1">The sequence shown here is derived from an EMBL/GenBank/DDBJ whole genome shotgun (WGS) entry which is preliminary data.</text>
</comment>
<dbReference type="Proteomes" id="UP000805649">
    <property type="component" value="Unassembled WGS sequence"/>
</dbReference>
<gene>
    <name evidence="1" type="ORF">CTRU02_215204</name>
</gene>
<dbReference type="EMBL" id="VUJX02000014">
    <property type="protein sequence ID" value="KAL0929774.1"/>
    <property type="molecule type" value="Genomic_DNA"/>
</dbReference>
<evidence type="ECO:0000313" key="1">
    <source>
        <dbReference type="EMBL" id="KAL0929774.1"/>
    </source>
</evidence>
<reference evidence="1 2" key="1">
    <citation type="journal article" date="2020" name="Phytopathology">
        <title>Genome Sequence Resources of Colletotrichum truncatum, C. plurivorum, C. musicola, and C. sojae: Four Species Pathogenic to Soybean (Glycine max).</title>
        <authorList>
            <person name="Rogerio F."/>
            <person name="Boufleur T.R."/>
            <person name="Ciampi-Guillardi M."/>
            <person name="Sukno S.A."/>
            <person name="Thon M.R."/>
            <person name="Massola Junior N.S."/>
            <person name="Baroncelli R."/>
        </authorList>
    </citation>
    <scope>NUCLEOTIDE SEQUENCE [LARGE SCALE GENOMIC DNA]</scope>
    <source>
        <strain evidence="1 2">CMES1059</strain>
    </source>
</reference>
<keyword evidence="2" id="KW-1185">Reference proteome</keyword>
<proteinExistence type="predicted"/>